<organism evidence="1">
    <name type="scientific">Condorpox virus</name>
    <dbReference type="NCBI Taxonomy" id="3049970"/>
    <lineage>
        <taxon>Viruses</taxon>
        <taxon>Varidnaviria</taxon>
        <taxon>Bamfordvirae</taxon>
        <taxon>Nucleocytoviricota</taxon>
        <taxon>Pokkesviricetes</taxon>
        <taxon>Chitovirales</taxon>
        <taxon>Poxviridae</taxon>
        <taxon>Chordopoxvirinae</taxon>
        <taxon>Avipoxvirus</taxon>
    </lineage>
</organism>
<protein>
    <submittedName>
        <fullName evidence="1">EFc family protein</fullName>
    </submittedName>
</protein>
<reference evidence="1" key="1">
    <citation type="submission" date="2023-04" db="EMBL/GenBank/DDBJ databases">
        <title>Genomic characterization of avipoxvirus isolates from Andean condor (Vultur gryphus).</title>
        <authorList>
            <person name="Butt S.L."/>
            <person name="Do Nascimento G.M."/>
            <person name="Tripathy D.N."/>
            <person name="Diel D.G."/>
        </authorList>
    </citation>
    <scope>NUCLEOTIDE SEQUENCE</scope>
    <source>
        <strain evidence="1">CDPV99</strain>
    </source>
</reference>
<sequence length="125" mass="14017">MEFNVLPIGEELGKSILASASDPLNSENDHTGDGSFIAKVIRNVEFYRPRYLLASAGDTVKIYFLEGKGGLIYSVSRVGYYEDEDDEYNSKYVTQGHYVEFKTEDDCLITLTCTSSSNTIVYWLG</sequence>
<dbReference type="EMBL" id="OQ865376">
    <property type="protein sequence ID" value="WHV01439.1"/>
    <property type="molecule type" value="Genomic_DNA"/>
</dbReference>
<evidence type="ECO:0000313" key="1">
    <source>
        <dbReference type="EMBL" id="WHV01439.1"/>
    </source>
</evidence>
<accession>A0AAT9UQI4</accession>
<name>A0AAT9UQI4_9POXV</name>
<proteinExistence type="predicted"/>
<gene>
    <name evidence="1" type="ORF">CDPV99-323</name>
</gene>